<dbReference type="EMBL" id="JAMYPJ010000029">
    <property type="protein sequence ID" value="MER8935220.1"/>
    <property type="molecule type" value="Genomic_DNA"/>
</dbReference>
<comment type="caution">
    <text evidence="1">The sequence shown here is derived from an EMBL/GenBank/DDBJ whole genome shotgun (WGS) entry which is preliminary data.</text>
</comment>
<accession>A0ABV1YJ68</accession>
<organism evidence="1 2">
    <name type="scientific">Mesorhizobium opportunistum</name>
    <dbReference type="NCBI Taxonomy" id="593909"/>
    <lineage>
        <taxon>Bacteria</taxon>
        <taxon>Pseudomonadati</taxon>
        <taxon>Pseudomonadota</taxon>
        <taxon>Alphaproteobacteria</taxon>
        <taxon>Hyphomicrobiales</taxon>
        <taxon>Phyllobacteriaceae</taxon>
        <taxon>Mesorhizobium</taxon>
    </lineage>
</organism>
<dbReference type="RefSeq" id="WP_352657277.1">
    <property type="nucleotide sequence ID" value="NZ_JAMYMY010000006.1"/>
</dbReference>
<sequence length="61" mass="6970">MKPALLRTPAGRELLQRLSTERGVDPLIVDDLLDAIDEHAGMLRRRGLFQRFDAILDKARE</sequence>
<reference evidence="1 2" key="1">
    <citation type="journal article" date="2024" name="Proc. Natl. Acad. Sci. U.S.A.">
        <title>The evolutionary genomics of adaptation to stress in wild rhizobium bacteria.</title>
        <authorList>
            <person name="Kehlet-Delgado H."/>
            <person name="Montoya A.P."/>
            <person name="Jensen K.T."/>
            <person name="Wendlandt C.E."/>
            <person name="Dexheimer C."/>
            <person name="Roberts M."/>
            <person name="Torres Martinez L."/>
            <person name="Friesen M.L."/>
            <person name="Griffitts J.S."/>
            <person name="Porter S.S."/>
        </authorList>
    </citation>
    <scope>NUCLEOTIDE SEQUENCE [LARGE SCALE GENOMIC DNA]</scope>
    <source>
        <strain evidence="1 2">M0729</strain>
    </source>
</reference>
<gene>
    <name evidence="1" type="ORF">NKI33_19865</name>
</gene>
<name>A0ABV1YJ68_9HYPH</name>
<dbReference type="Proteomes" id="UP001464387">
    <property type="component" value="Unassembled WGS sequence"/>
</dbReference>
<protein>
    <submittedName>
        <fullName evidence="1">Uncharacterized protein</fullName>
    </submittedName>
</protein>
<evidence type="ECO:0000313" key="1">
    <source>
        <dbReference type="EMBL" id="MER8935220.1"/>
    </source>
</evidence>
<proteinExistence type="predicted"/>
<evidence type="ECO:0000313" key="2">
    <source>
        <dbReference type="Proteomes" id="UP001464387"/>
    </source>
</evidence>
<keyword evidence="2" id="KW-1185">Reference proteome</keyword>